<reference evidence="2 3" key="1">
    <citation type="journal article" date="2023" name="BMC Biol.">
        <title>The compact genome of the sponge Oopsacas minuta (Hexactinellida) is lacking key metazoan core genes.</title>
        <authorList>
            <person name="Santini S."/>
            <person name="Schenkelaars Q."/>
            <person name="Jourda C."/>
            <person name="Duchesne M."/>
            <person name="Belahbib H."/>
            <person name="Rocher C."/>
            <person name="Selva M."/>
            <person name="Riesgo A."/>
            <person name="Vervoort M."/>
            <person name="Leys S.P."/>
            <person name="Kodjabachian L."/>
            <person name="Le Bivic A."/>
            <person name="Borchiellini C."/>
            <person name="Claverie J.M."/>
            <person name="Renard E."/>
        </authorList>
    </citation>
    <scope>NUCLEOTIDE SEQUENCE [LARGE SCALE GENOMIC DNA]</scope>
    <source>
        <strain evidence="2">SPO-2</strain>
    </source>
</reference>
<evidence type="ECO:0000259" key="1">
    <source>
        <dbReference type="Pfam" id="PF26100"/>
    </source>
</evidence>
<accession>A0AAV7JJW6</accession>
<dbReference type="Proteomes" id="UP001165289">
    <property type="component" value="Unassembled WGS sequence"/>
</dbReference>
<name>A0AAV7JJW6_9METZ</name>
<dbReference type="EMBL" id="JAKMXF010000326">
    <property type="protein sequence ID" value="KAI6648746.1"/>
    <property type="molecule type" value="Genomic_DNA"/>
</dbReference>
<evidence type="ECO:0000313" key="3">
    <source>
        <dbReference type="Proteomes" id="UP001165289"/>
    </source>
</evidence>
<sequence length="533" mass="60928">MQKHFPNIAPSLKIFARWYSEFINENFILEDGPYPGRPSIKQTFENVELVLDELTKDPHVAHSVPIWRIRQNFNYEFNYVFMNLHRRISRKILTTVCMTHRNFDYSELKYHRGITLIDEIEIVHDPEGFSIGTCISYHSKLKLTVERLISTLVPISISQYPLTVKISDGLDGSGSHRTYNQQNNNPVFSTKCFILFGFKILSIADTLGNNVFYNHSPNSPFCFRPVALIALKEDYNNVHFIMDKIVNPQTDRILVKGLFLTGGHVQVDFVRSLLDTKMAGLLDGAGGASCHLCTASDEEIKSIDWVRSGFPINRLISDAWQLFDDVNEDHFLKLPSKQRLGITHKPTSDINIIAASPLHAYLCVFRWYMLLIYHLDADHKVWSPSNDKVNASMRRIRAILLEKCSFSVDIPSSQGGTSTTRNIARDCFLDKRDFLKWATSSINLSDKLLLEKIQTNLSVVLRLVNSGNLINCSKMEELCNETYEYILVQFPWANITPSLHKLLSHSFKIIGEYNNGRGLQNLSEECLELVISS</sequence>
<protein>
    <recommendedName>
        <fullName evidence="1">V(D)J recombination-activating protein 1 RNase H domain-containing protein</fullName>
    </recommendedName>
</protein>
<gene>
    <name evidence="2" type="ORF">LOD99_7133</name>
</gene>
<dbReference type="Pfam" id="PF26100">
    <property type="entry name" value="RAG1_RNase_H"/>
    <property type="match status" value="1"/>
</dbReference>
<keyword evidence="3" id="KW-1185">Reference proteome</keyword>
<dbReference type="AlphaFoldDB" id="A0AAV7JJW6"/>
<comment type="caution">
    <text evidence="2">The sequence shown here is derived from an EMBL/GenBank/DDBJ whole genome shotgun (WGS) entry which is preliminary data.</text>
</comment>
<dbReference type="InterPro" id="IPR058554">
    <property type="entry name" value="RAG1_RNase_H"/>
</dbReference>
<feature type="domain" description="V(D)J recombination-activating protein 1 RNase H" evidence="1">
    <location>
        <begin position="166"/>
        <end position="284"/>
    </location>
</feature>
<evidence type="ECO:0000313" key="2">
    <source>
        <dbReference type="EMBL" id="KAI6648746.1"/>
    </source>
</evidence>
<proteinExistence type="predicted"/>
<organism evidence="2 3">
    <name type="scientific">Oopsacas minuta</name>
    <dbReference type="NCBI Taxonomy" id="111878"/>
    <lineage>
        <taxon>Eukaryota</taxon>
        <taxon>Metazoa</taxon>
        <taxon>Porifera</taxon>
        <taxon>Hexactinellida</taxon>
        <taxon>Hexasterophora</taxon>
        <taxon>Lyssacinosida</taxon>
        <taxon>Leucopsacidae</taxon>
        <taxon>Oopsacas</taxon>
    </lineage>
</organism>